<dbReference type="GO" id="GO:0010181">
    <property type="term" value="F:FMN binding"/>
    <property type="evidence" value="ECO:0007669"/>
    <property type="project" value="InterPro"/>
</dbReference>
<keyword evidence="4" id="KW-0560">Oxidoreductase</keyword>
<dbReference type="PANTHER" id="PTHR10851">
    <property type="entry name" value="PYRIDOXINE-5-PHOSPHATE OXIDASE"/>
    <property type="match status" value="1"/>
</dbReference>
<feature type="domain" description="Pyridoxamine 5'-phosphate oxidase N-terminal" evidence="6">
    <location>
        <begin position="40"/>
        <end position="139"/>
    </location>
</feature>
<dbReference type="InterPro" id="IPR012349">
    <property type="entry name" value="Split_barrel_FMN-bd"/>
</dbReference>
<accession>A0A251XLL7</accession>
<evidence type="ECO:0000313" key="8">
    <source>
        <dbReference type="Proteomes" id="UP000195062"/>
    </source>
</evidence>
<sequence length="207" mass="21542">MPTDDLARWLRALPSLTGSAPPLDLDALPDDPDDLFRTWITEAVDAGVPEPHAATLATVDADGLPDARTLILKDVGPRGWAFAGTRSSAKGAQLAASPAAALAFWWQPIVRAVRVRGSVEEATAEESAADLAARSAAARADVDPGGWVLWRIRPCTWSSGRARPTGGTRGSCSTASATRGRAAGPAARAAPRPATPPRTPPSRSRSP</sequence>
<dbReference type="InterPro" id="IPR000659">
    <property type="entry name" value="Pyridox_Oxase"/>
</dbReference>
<evidence type="ECO:0000313" key="7">
    <source>
        <dbReference type="EMBL" id="OUE04367.1"/>
    </source>
</evidence>
<dbReference type="AlphaFoldDB" id="A0A251XLL7"/>
<evidence type="ECO:0000256" key="3">
    <source>
        <dbReference type="ARBA" id="ARBA00022643"/>
    </source>
</evidence>
<gene>
    <name evidence="7" type="primary">pdxH</name>
    <name evidence="7" type="ORF">CMMCAS07_05430</name>
</gene>
<comment type="cofactor">
    <cofactor evidence="1">
        <name>FMN</name>
        <dbReference type="ChEBI" id="CHEBI:58210"/>
    </cofactor>
</comment>
<dbReference type="SUPFAM" id="SSF50475">
    <property type="entry name" value="FMN-binding split barrel"/>
    <property type="match status" value="1"/>
</dbReference>
<comment type="caution">
    <text evidence="7">The sequence shown here is derived from an EMBL/GenBank/DDBJ whole genome shotgun (WGS) entry which is preliminary data.</text>
</comment>
<evidence type="ECO:0000256" key="1">
    <source>
        <dbReference type="ARBA" id="ARBA00001917"/>
    </source>
</evidence>
<dbReference type="GO" id="GO:0004733">
    <property type="term" value="F:pyridoxamine phosphate oxidase activity"/>
    <property type="evidence" value="ECO:0007669"/>
    <property type="project" value="InterPro"/>
</dbReference>
<dbReference type="Proteomes" id="UP000195062">
    <property type="component" value="Unassembled WGS sequence"/>
</dbReference>
<keyword evidence="8" id="KW-1185">Reference proteome</keyword>
<keyword evidence="2" id="KW-0285">Flavoprotein</keyword>
<feature type="compositionally biased region" description="Low complexity" evidence="5">
    <location>
        <begin position="173"/>
        <end position="192"/>
    </location>
</feature>
<dbReference type="Pfam" id="PF01243">
    <property type="entry name" value="PNPOx_N"/>
    <property type="match status" value="1"/>
</dbReference>
<evidence type="ECO:0000256" key="2">
    <source>
        <dbReference type="ARBA" id="ARBA00022630"/>
    </source>
</evidence>
<organism evidence="7 8">
    <name type="scientific">Clavibacter michiganensis subsp. michiganensis</name>
    <dbReference type="NCBI Taxonomy" id="33013"/>
    <lineage>
        <taxon>Bacteria</taxon>
        <taxon>Bacillati</taxon>
        <taxon>Actinomycetota</taxon>
        <taxon>Actinomycetes</taxon>
        <taxon>Micrococcales</taxon>
        <taxon>Microbacteriaceae</taxon>
        <taxon>Clavibacter</taxon>
    </lineage>
</organism>
<dbReference type="EMBL" id="MDHH01000001">
    <property type="protein sequence ID" value="OUE04367.1"/>
    <property type="molecule type" value="Genomic_DNA"/>
</dbReference>
<reference evidence="7 8" key="1">
    <citation type="submission" date="2016-08" db="EMBL/GenBank/DDBJ databases">
        <title>Genome sequence of Clavibacter michiganensis subsp. michiganensis strain CASJ007.</title>
        <authorList>
            <person name="Thapa S.P."/>
            <person name="Coaker G."/>
        </authorList>
    </citation>
    <scope>NUCLEOTIDE SEQUENCE [LARGE SCALE GENOMIC DNA]</scope>
    <source>
        <strain evidence="7">CASJ007</strain>
    </source>
</reference>
<dbReference type="Gene3D" id="2.30.110.10">
    <property type="entry name" value="Electron Transport, Fmn-binding Protein, Chain A"/>
    <property type="match status" value="1"/>
</dbReference>
<protein>
    <submittedName>
        <fullName evidence="7">Pyridoxine/pyridoxamine 5'-phosphate oxidase</fullName>
    </submittedName>
</protein>
<evidence type="ECO:0000256" key="4">
    <source>
        <dbReference type="ARBA" id="ARBA00023002"/>
    </source>
</evidence>
<evidence type="ECO:0000256" key="5">
    <source>
        <dbReference type="SAM" id="MobiDB-lite"/>
    </source>
</evidence>
<dbReference type="GO" id="GO:0008615">
    <property type="term" value="P:pyridoxine biosynthetic process"/>
    <property type="evidence" value="ECO:0007669"/>
    <property type="project" value="InterPro"/>
</dbReference>
<feature type="region of interest" description="Disordered" evidence="5">
    <location>
        <begin position="159"/>
        <end position="207"/>
    </location>
</feature>
<proteinExistence type="predicted"/>
<dbReference type="InterPro" id="IPR011576">
    <property type="entry name" value="Pyridox_Oxase_N"/>
</dbReference>
<evidence type="ECO:0000259" key="6">
    <source>
        <dbReference type="Pfam" id="PF01243"/>
    </source>
</evidence>
<dbReference type="PANTHER" id="PTHR10851:SF0">
    <property type="entry name" value="PYRIDOXINE-5'-PHOSPHATE OXIDASE"/>
    <property type="match status" value="1"/>
</dbReference>
<keyword evidence="3" id="KW-0288">FMN</keyword>
<name>A0A251XLL7_CLAMM</name>